<dbReference type="EMBL" id="CP071880">
    <property type="protein sequence ID" value="QTE50555.1"/>
    <property type="molecule type" value="Genomic_DNA"/>
</dbReference>
<evidence type="ECO:0000313" key="2">
    <source>
        <dbReference type="EMBL" id="QTE50555.1"/>
    </source>
</evidence>
<dbReference type="Proteomes" id="UP000663940">
    <property type="component" value="Chromosome"/>
</dbReference>
<reference evidence="2 4" key="2">
    <citation type="submission" date="2021-03" db="EMBL/GenBank/DDBJ databases">
        <title>Mucilaginibacter strains isolated from gold and copper mining confer multi heavy-metal resistance.</title>
        <authorList>
            <person name="Li Y."/>
        </authorList>
    </citation>
    <scope>NUCLEOTIDE SEQUENCE [LARGE SCALE GENOMIC DNA]</scope>
    <source>
        <strain evidence="2 4">P2-4</strain>
    </source>
</reference>
<dbReference type="AlphaFoldDB" id="A0AAE6JK73"/>
<keyword evidence="4" id="KW-1185">Reference proteome</keyword>
<accession>A0AAE6JK73</accession>
<evidence type="ECO:0000313" key="4">
    <source>
        <dbReference type="Proteomes" id="UP000663940"/>
    </source>
</evidence>
<evidence type="ECO:0008006" key="5">
    <source>
        <dbReference type="Google" id="ProtNLM"/>
    </source>
</evidence>
<gene>
    <name evidence="1" type="ORF">DIU31_026630</name>
    <name evidence="2" type="ORF">J3L21_00790</name>
</gene>
<evidence type="ECO:0000313" key="1">
    <source>
        <dbReference type="EMBL" id="QEM06908.1"/>
    </source>
</evidence>
<dbReference type="Proteomes" id="UP000250557">
    <property type="component" value="Chromosome"/>
</dbReference>
<sequence>MEDLEKLEKRWKELMSRPRSKQEADEALTLAERLESERVKEYFDLILELKNKNIVIKSIWDLVNTKETYPQAIDVLLKYLPRIHNEKNKEGIVRALTVKEAKGLASAALIKEYELTPKEKDGLRWVIGNAIATVMTLQDVDWMISAVRDKSNAGSRRQLIRGLGTVKSLEVQEVLNKLLDDDEVKSTAMEALKKLKRNT</sequence>
<dbReference type="InterPro" id="IPR011989">
    <property type="entry name" value="ARM-like"/>
</dbReference>
<protein>
    <recommendedName>
        <fullName evidence="5">HEAT repeat domain-containing protein</fullName>
    </recommendedName>
</protein>
<name>A0AAE6JK73_9SPHI</name>
<organism evidence="1 3">
    <name type="scientific">Mucilaginibacter rubeus</name>
    <dbReference type="NCBI Taxonomy" id="2027860"/>
    <lineage>
        <taxon>Bacteria</taxon>
        <taxon>Pseudomonadati</taxon>
        <taxon>Bacteroidota</taxon>
        <taxon>Sphingobacteriia</taxon>
        <taxon>Sphingobacteriales</taxon>
        <taxon>Sphingobacteriaceae</taxon>
        <taxon>Mucilaginibacter</taxon>
    </lineage>
</organism>
<reference evidence="1 3" key="1">
    <citation type="submission" date="2019-08" db="EMBL/GenBank/DDBJ databases">
        <title>Comparative genome analysis confer to the adaptation heavy metal polluted environment.</title>
        <authorList>
            <person name="Li Y."/>
        </authorList>
    </citation>
    <scope>NUCLEOTIDE SEQUENCE [LARGE SCALE GENOMIC DNA]</scope>
    <source>
        <strain evidence="1 3">P2</strain>
    </source>
</reference>
<proteinExistence type="predicted"/>
<evidence type="ECO:0000313" key="3">
    <source>
        <dbReference type="Proteomes" id="UP000250557"/>
    </source>
</evidence>
<dbReference type="Gene3D" id="1.25.10.10">
    <property type="entry name" value="Leucine-rich Repeat Variant"/>
    <property type="match status" value="1"/>
</dbReference>
<dbReference type="RefSeq" id="WP_112653164.1">
    <property type="nucleotide sequence ID" value="NZ_CP043451.1"/>
</dbReference>
<dbReference type="EMBL" id="CP043451">
    <property type="protein sequence ID" value="QEM06908.1"/>
    <property type="molecule type" value="Genomic_DNA"/>
</dbReference>